<evidence type="ECO:0000259" key="4">
    <source>
        <dbReference type="PROSITE" id="PS50112"/>
    </source>
</evidence>
<keyword evidence="6" id="KW-1185">Reference proteome</keyword>
<organism evidence="5 6">
    <name type="scientific">Pelagovum pacificum</name>
    <dbReference type="NCBI Taxonomy" id="2588711"/>
    <lineage>
        <taxon>Bacteria</taxon>
        <taxon>Pseudomonadati</taxon>
        <taxon>Pseudomonadota</taxon>
        <taxon>Alphaproteobacteria</taxon>
        <taxon>Rhodobacterales</taxon>
        <taxon>Paracoccaceae</taxon>
        <taxon>Pelagovum</taxon>
    </lineage>
</organism>
<evidence type="ECO:0000256" key="1">
    <source>
        <dbReference type="ARBA" id="ARBA00022630"/>
    </source>
</evidence>
<dbReference type="RefSeq" id="WP_140193636.1">
    <property type="nucleotide sequence ID" value="NZ_CP065915.1"/>
</dbReference>
<name>A0A5C5GG60_9RHOB</name>
<evidence type="ECO:0000256" key="3">
    <source>
        <dbReference type="ARBA" id="ARBA00022991"/>
    </source>
</evidence>
<keyword evidence="2" id="KW-0288">FMN</keyword>
<proteinExistence type="predicted"/>
<dbReference type="Gene3D" id="3.30.450.20">
    <property type="entry name" value="PAS domain"/>
    <property type="match status" value="1"/>
</dbReference>
<evidence type="ECO:0000313" key="5">
    <source>
        <dbReference type="EMBL" id="TNY32951.1"/>
    </source>
</evidence>
<dbReference type="AlphaFoldDB" id="A0A5C5GG60"/>
<gene>
    <name evidence="5" type="ORF">FHY64_06645</name>
</gene>
<reference evidence="5 6" key="1">
    <citation type="submission" date="2019-06" db="EMBL/GenBank/DDBJ databases">
        <title>Genome of new Rhodobacteraceae sp. SM1903.</title>
        <authorList>
            <person name="Ren X."/>
        </authorList>
    </citation>
    <scope>NUCLEOTIDE SEQUENCE [LARGE SCALE GENOMIC DNA]</scope>
    <source>
        <strain evidence="5 6">SM1903</strain>
    </source>
</reference>
<dbReference type="OrthoDB" id="489241at2"/>
<dbReference type="SUPFAM" id="SSF55785">
    <property type="entry name" value="PYP-like sensor domain (PAS domain)"/>
    <property type="match status" value="1"/>
</dbReference>
<dbReference type="Proteomes" id="UP000314011">
    <property type="component" value="Unassembled WGS sequence"/>
</dbReference>
<comment type="caution">
    <text evidence="5">The sequence shown here is derived from an EMBL/GenBank/DDBJ whole genome shotgun (WGS) entry which is preliminary data.</text>
</comment>
<dbReference type="EMBL" id="VFFF01000001">
    <property type="protein sequence ID" value="TNY32951.1"/>
    <property type="molecule type" value="Genomic_DNA"/>
</dbReference>
<dbReference type="CDD" id="cd00130">
    <property type="entry name" value="PAS"/>
    <property type="match status" value="1"/>
</dbReference>
<evidence type="ECO:0000313" key="6">
    <source>
        <dbReference type="Proteomes" id="UP000314011"/>
    </source>
</evidence>
<protein>
    <submittedName>
        <fullName evidence="5">PAS domain-containing protein</fullName>
    </submittedName>
</protein>
<dbReference type="PANTHER" id="PTHR47429">
    <property type="entry name" value="PROTEIN TWIN LOV 1"/>
    <property type="match status" value="1"/>
</dbReference>
<dbReference type="NCBIfam" id="TIGR00229">
    <property type="entry name" value="sensory_box"/>
    <property type="match status" value="1"/>
</dbReference>
<dbReference type="Pfam" id="PF13426">
    <property type="entry name" value="PAS_9"/>
    <property type="match status" value="1"/>
</dbReference>
<dbReference type="PANTHER" id="PTHR47429:SF2">
    <property type="entry name" value="PROTEIN TWIN LOV 1"/>
    <property type="match status" value="1"/>
</dbReference>
<feature type="domain" description="PAS" evidence="4">
    <location>
        <begin position="8"/>
        <end position="84"/>
    </location>
</feature>
<dbReference type="PROSITE" id="PS50112">
    <property type="entry name" value="PAS"/>
    <property type="match status" value="1"/>
</dbReference>
<accession>A0A5C5GG60</accession>
<keyword evidence="3" id="KW-0157">Chromophore</keyword>
<dbReference type="InterPro" id="IPR000014">
    <property type="entry name" value="PAS"/>
</dbReference>
<sequence length="182" mass="20386">MTSNADALPEALRSYFDRSTVALALSDTSDDVPLVLVNDKFCELTGYEPDDVIGHNCRMLQGEETSSDDRAGLREFLEDDSQEGGRFPILNYRKSGEAFYNLVFMTRLRDDQGVTRFILASQFDMTTTKLRARLDDNDARLNRSLSDVETIGREFGLAMQGSAKILSDSVAMLARLSMDGYR</sequence>
<dbReference type="InterPro" id="IPR035965">
    <property type="entry name" value="PAS-like_dom_sf"/>
</dbReference>
<evidence type="ECO:0000256" key="2">
    <source>
        <dbReference type="ARBA" id="ARBA00022643"/>
    </source>
</evidence>
<keyword evidence="1" id="KW-0285">Flavoprotein</keyword>